<evidence type="ECO:0000259" key="3">
    <source>
        <dbReference type="SMART" id="SM00421"/>
    </source>
</evidence>
<feature type="domain" description="HTH luxR-type" evidence="3">
    <location>
        <begin position="63"/>
        <end position="119"/>
    </location>
</feature>
<dbReference type="CDD" id="cd10451">
    <property type="entry name" value="GIY-YIG_LuxR_like"/>
    <property type="match status" value="1"/>
</dbReference>
<dbReference type="Pfam" id="PF09860">
    <property type="entry name" value="DUF2087"/>
    <property type="match status" value="1"/>
</dbReference>
<dbReference type="SUPFAM" id="SSF46894">
    <property type="entry name" value="C-terminal effector domain of the bipartite response regulators"/>
    <property type="match status" value="1"/>
</dbReference>
<dbReference type="InterPro" id="IPR036388">
    <property type="entry name" value="WH-like_DNA-bd_sf"/>
</dbReference>
<dbReference type="Gene3D" id="3.40.1440.10">
    <property type="entry name" value="GIY-YIG endonuclease"/>
    <property type="match status" value="1"/>
</dbReference>
<keyword evidence="5" id="KW-1185">Reference proteome</keyword>
<keyword evidence="2" id="KW-0804">Transcription</keyword>
<protein>
    <submittedName>
        <fullName evidence="4">DUF2087 domain-containing protein</fullName>
    </submittedName>
</protein>
<dbReference type="InterPro" id="IPR016032">
    <property type="entry name" value="Sig_transdc_resp-reg_C-effctor"/>
</dbReference>
<evidence type="ECO:0000256" key="2">
    <source>
        <dbReference type="ARBA" id="ARBA00023163"/>
    </source>
</evidence>
<dbReference type="SMART" id="SM00421">
    <property type="entry name" value="HTH_LUXR"/>
    <property type="match status" value="1"/>
</dbReference>
<dbReference type="Proteomes" id="UP000602284">
    <property type="component" value="Unassembled WGS sequence"/>
</dbReference>
<evidence type="ECO:0000313" key="5">
    <source>
        <dbReference type="Proteomes" id="UP000602284"/>
    </source>
</evidence>
<gene>
    <name evidence="4" type="ORF">JJB07_17530</name>
</gene>
<evidence type="ECO:0000256" key="1">
    <source>
        <dbReference type="ARBA" id="ARBA00023015"/>
    </source>
</evidence>
<keyword evidence="1" id="KW-0805">Transcription regulation</keyword>
<name>A0ABS1JDX3_9BACL</name>
<reference evidence="4 5" key="1">
    <citation type="submission" date="2021-01" db="EMBL/GenBank/DDBJ databases">
        <title>Tumebacillus sp. strain ITR2 16S ribosomal RNA gene Genome sequencing and assembly.</title>
        <authorList>
            <person name="Kang M."/>
        </authorList>
    </citation>
    <scope>NUCLEOTIDE SEQUENCE [LARGE SCALE GENOMIC DNA]</scope>
    <source>
        <strain evidence="4 5">ITR2</strain>
    </source>
</reference>
<sequence>MYERGYRTEEDHYECLFCAASYEKGVIYPEDGVLYESEKAMKRHIEQAHGSVLTALLGLGKKETGLTDTQRNLLELFAAGYSDAEIAARVGGSTSTIRNHRFTLREKERQAKIFLAIMSQLDGLSPQRGRHSANHDHVGPSEFPTKAKKRLEALQDVIKLFHPNRRYTEGEVNDIIRGVYTDHVLVRRLLIEHDMLDREADGSTYWMKGALDMDKKAQLKWEYKNTRRPVGVYQVKCLVNGKVLIGSSNNVDGMLNRLRFELKSNMNRIPQLQADYNQHGADQFVFEVLELVKPESEGPQDFVAEGEQAKALEAKWLENLQPYGDRGYNEQE</sequence>
<dbReference type="InterPro" id="IPR035901">
    <property type="entry name" value="GIY-YIG_endonuc_sf"/>
</dbReference>
<dbReference type="InterPro" id="IPR018656">
    <property type="entry name" value="DUF2087"/>
</dbReference>
<dbReference type="Gene3D" id="1.10.10.10">
    <property type="entry name" value="Winged helix-like DNA-binding domain superfamily/Winged helix DNA-binding domain"/>
    <property type="match status" value="1"/>
</dbReference>
<comment type="caution">
    <text evidence="4">The sequence shown here is derived from an EMBL/GenBank/DDBJ whole genome shotgun (WGS) entry which is preliminary data.</text>
</comment>
<dbReference type="InterPro" id="IPR000792">
    <property type="entry name" value="Tscrpt_reg_LuxR_C"/>
</dbReference>
<dbReference type="RefSeq" id="WP_201637264.1">
    <property type="nucleotide sequence ID" value="NZ_JAEQNB010000005.1"/>
</dbReference>
<dbReference type="SUPFAM" id="SSF82771">
    <property type="entry name" value="GIY-YIG endonuclease"/>
    <property type="match status" value="1"/>
</dbReference>
<evidence type="ECO:0000313" key="4">
    <source>
        <dbReference type="EMBL" id="MBL0388410.1"/>
    </source>
</evidence>
<accession>A0ABS1JDX3</accession>
<organism evidence="4 5">
    <name type="scientific">Tumebacillus amylolyticus</name>
    <dbReference type="NCBI Taxonomy" id="2801339"/>
    <lineage>
        <taxon>Bacteria</taxon>
        <taxon>Bacillati</taxon>
        <taxon>Bacillota</taxon>
        <taxon>Bacilli</taxon>
        <taxon>Bacillales</taxon>
        <taxon>Alicyclobacillaceae</taxon>
        <taxon>Tumebacillus</taxon>
    </lineage>
</organism>
<dbReference type="EMBL" id="JAEQNB010000005">
    <property type="protein sequence ID" value="MBL0388410.1"/>
    <property type="molecule type" value="Genomic_DNA"/>
</dbReference>
<proteinExistence type="predicted"/>